<evidence type="ECO:0000259" key="1">
    <source>
        <dbReference type="Pfam" id="PF05430"/>
    </source>
</evidence>
<keyword evidence="2" id="KW-0808">Transferase</keyword>
<comment type="caution">
    <text evidence="2">The sequence shown here is derived from an EMBL/GenBank/DDBJ whole genome shotgun (WGS) entry which is preliminary data.</text>
</comment>
<dbReference type="OMA" id="LIYFDAF"/>
<dbReference type="SUPFAM" id="SSF53335">
    <property type="entry name" value="S-adenosyl-L-methionine-dependent methyltransferases"/>
    <property type="match status" value="1"/>
</dbReference>
<protein>
    <submittedName>
        <fullName evidence="2">SAM-dependent methyltransferase</fullName>
    </submittedName>
</protein>
<accession>A0A2H3KQA8</accession>
<organism evidence="2 3">
    <name type="scientific">Flavobacterium branchiophilum</name>
    <dbReference type="NCBI Taxonomy" id="55197"/>
    <lineage>
        <taxon>Bacteria</taxon>
        <taxon>Pseudomonadati</taxon>
        <taxon>Bacteroidota</taxon>
        <taxon>Flavobacteriia</taxon>
        <taxon>Flavobacteriales</taxon>
        <taxon>Flavobacteriaceae</taxon>
        <taxon>Flavobacterium</taxon>
    </lineage>
</organism>
<evidence type="ECO:0000313" key="3">
    <source>
        <dbReference type="Proteomes" id="UP000220828"/>
    </source>
</evidence>
<keyword evidence="2" id="KW-0489">Methyltransferase</keyword>
<dbReference type="NCBIfam" id="NF033855">
    <property type="entry name" value="tRNA_MNMC2"/>
    <property type="match status" value="1"/>
</dbReference>
<reference evidence="2 3" key="1">
    <citation type="submission" date="2017-09" db="EMBL/GenBank/DDBJ databases">
        <title>Whole genomes of Flavobacteriaceae.</title>
        <authorList>
            <person name="Stine C."/>
            <person name="Li C."/>
            <person name="Tadesse D."/>
        </authorList>
    </citation>
    <scope>NUCLEOTIDE SEQUENCE [LARGE SCALE GENOMIC DNA]</scope>
    <source>
        <strain evidence="2 3">ATCC 35036</strain>
    </source>
</reference>
<gene>
    <name evidence="2" type="ORF">B0A77_10200</name>
</gene>
<dbReference type="PANTHER" id="PTHR39963:SF1">
    <property type="entry name" value="MNMC-LIKE METHYLTRANSFERASE DOMAIN-CONTAINING PROTEIN"/>
    <property type="match status" value="1"/>
</dbReference>
<dbReference type="EMBL" id="PCMW01000055">
    <property type="protein sequence ID" value="PDS23741.1"/>
    <property type="molecule type" value="Genomic_DNA"/>
</dbReference>
<feature type="domain" description="MnmC-like methyltransferase" evidence="1">
    <location>
        <begin position="136"/>
        <end position="219"/>
    </location>
</feature>
<dbReference type="RefSeq" id="WP_014084752.1">
    <property type="nucleotide sequence ID" value="NZ_CBCSFI010000018.1"/>
</dbReference>
<dbReference type="GO" id="GO:0016645">
    <property type="term" value="F:oxidoreductase activity, acting on the CH-NH group of donors"/>
    <property type="evidence" value="ECO:0007669"/>
    <property type="project" value="InterPro"/>
</dbReference>
<dbReference type="GO" id="GO:0004808">
    <property type="term" value="F:tRNA (5-methylaminomethyl-2-thiouridylate)(34)-methyltransferase activity"/>
    <property type="evidence" value="ECO:0007669"/>
    <property type="project" value="InterPro"/>
</dbReference>
<sequence>MKREVILTNDGSSTIHIPEWNESYHSKHGAIQEAYHVFIKNGLDLFEQQQVAILEIGFGTGLNALITLLEANKRQQNISYQGVEAYPILESERQQLNYDVILESTSKKVLFDEIHRCKWEEEVTLSPYFCLKKRQDFFENIQDISKFDLIYFDAFGYRVQPELWRFEIFEKMYQALHPEGVLVTYAARSIIKKNMEQAGFRVEKHPGAPGKRELFRAIKEVK</sequence>
<proteinExistence type="predicted"/>
<dbReference type="GO" id="GO:0032259">
    <property type="term" value="P:methylation"/>
    <property type="evidence" value="ECO:0007669"/>
    <property type="project" value="UniProtKB-KW"/>
</dbReference>
<name>A0A2H3KQA8_9FLAO</name>
<dbReference type="InterPro" id="IPR029063">
    <property type="entry name" value="SAM-dependent_MTases_sf"/>
</dbReference>
<dbReference type="Pfam" id="PF05430">
    <property type="entry name" value="Methyltransf_30"/>
    <property type="match status" value="1"/>
</dbReference>
<dbReference type="PANTHER" id="PTHR39963">
    <property type="entry name" value="SLL0983 PROTEIN"/>
    <property type="match status" value="1"/>
</dbReference>
<dbReference type="OrthoDB" id="9786494at2"/>
<dbReference type="Gene3D" id="3.40.50.150">
    <property type="entry name" value="Vaccinia Virus protein VP39"/>
    <property type="match status" value="1"/>
</dbReference>
<evidence type="ECO:0000313" key="2">
    <source>
        <dbReference type="EMBL" id="PDS23741.1"/>
    </source>
</evidence>
<dbReference type="Proteomes" id="UP000220828">
    <property type="component" value="Unassembled WGS sequence"/>
</dbReference>
<dbReference type="InterPro" id="IPR008471">
    <property type="entry name" value="MnmC-like_methylTransf"/>
</dbReference>
<dbReference type="InterPro" id="IPR047785">
    <property type="entry name" value="tRNA_MNMC2"/>
</dbReference>
<dbReference type="AlphaFoldDB" id="A0A2H3KQA8"/>